<keyword evidence="1 3" id="KW-0413">Isomerase</keyword>
<dbReference type="Proteomes" id="UP001368500">
    <property type="component" value="Unassembled WGS sequence"/>
</dbReference>
<gene>
    <name evidence="3" type="ORF">AACH11_15020</name>
</gene>
<dbReference type="PIRSF" id="PIRSF006386">
    <property type="entry name" value="HCCAis_GSTk"/>
    <property type="match status" value="1"/>
</dbReference>
<dbReference type="InterPro" id="IPR014440">
    <property type="entry name" value="HCCAis_GSTk"/>
</dbReference>
<name>A0ABU9BF17_9BURK</name>
<evidence type="ECO:0000259" key="2">
    <source>
        <dbReference type="Pfam" id="PF01323"/>
    </source>
</evidence>
<accession>A0ABU9BF17</accession>
<reference evidence="3 4" key="1">
    <citation type="submission" date="2024-04" db="EMBL/GenBank/DDBJ databases">
        <title>Novel species of the genus Ideonella isolated from streams.</title>
        <authorList>
            <person name="Lu H."/>
        </authorList>
    </citation>
    <scope>NUCLEOTIDE SEQUENCE [LARGE SCALE GENOMIC DNA]</scope>
    <source>
        <strain evidence="3 4">BYS139W</strain>
    </source>
</reference>
<sequence length="201" mass="21931">MPNAIDFYFDFGSPYGYFASTVIDDLAARHGRGVDWHPVLLDTVFKTTGATPLPLIPLKGAYSVRDVERTARFHKIAFRKPDNFPVPTQNAARAMLWAQSAKGDEMSVRLARAIFQAAFVDNRNISDTAVLAELASGLGLDGAALLDGVQSAAIKEQLRAETDLAMAKGVFGSPFVIVDGEPFWGFDRLDQVEALLRDGRV</sequence>
<dbReference type="InterPro" id="IPR001853">
    <property type="entry name" value="DSBA-like_thioredoxin_dom"/>
</dbReference>
<keyword evidence="4" id="KW-1185">Reference proteome</keyword>
<evidence type="ECO:0000313" key="3">
    <source>
        <dbReference type="EMBL" id="MEK8027275.1"/>
    </source>
</evidence>
<dbReference type="InterPro" id="IPR051924">
    <property type="entry name" value="GST_Kappa/NadH"/>
</dbReference>
<dbReference type="Gene3D" id="3.40.30.10">
    <property type="entry name" value="Glutaredoxin"/>
    <property type="match status" value="1"/>
</dbReference>
<comment type="caution">
    <text evidence="3">The sequence shown here is derived from an EMBL/GenBank/DDBJ whole genome shotgun (WGS) entry which is preliminary data.</text>
</comment>
<dbReference type="PANTHER" id="PTHR42943">
    <property type="entry name" value="GLUTATHIONE S-TRANSFERASE KAPPA"/>
    <property type="match status" value="1"/>
</dbReference>
<evidence type="ECO:0000313" key="4">
    <source>
        <dbReference type="Proteomes" id="UP001368500"/>
    </source>
</evidence>
<comment type="catalytic activity">
    <reaction evidence="1">
        <text>2-hydroxychromene-2-carboxylate = (3E)-4-(2-hydroxyphenyl)-2-oxobut-3-enoate</text>
        <dbReference type="Rhea" id="RHEA:27401"/>
        <dbReference type="ChEBI" id="CHEBI:59350"/>
        <dbReference type="ChEBI" id="CHEBI:59353"/>
        <dbReference type="EC" id="5.99.1.4"/>
    </reaction>
</comment>
<dbReference type="CDD" id="cd03022">
    <property type="entry name" value="DsbA_HCCA_Iso"/>
    <property type="match status" value="1"/>
</dbReference>
<dbReference type="RefSeq" id="WP_341375051.1">
    <property type="nucleotide sequence ID" value="NZ_JBBUTF010000013.1"/>
</dbReference>
<evidence type="ECO:0000256" key="1">
    <source>
        <dbReference type="PIRNR" id="PIRNR006386"/>
    </source>
</evidence>
<organism evidence="3 4">
    <name type="scientific">Pseudaquabacterium rugosum</name>
    <dbReference type="NCBI Taxonomy" id="2984194"/>
    <lineage>
        <taxon>Bacteria</taxon>
        <taxon>Pseudomonadati</taxon>
        <taxon>Pseudomonadota</taxon>
        <taxon>Betaproteobacteria</taxon>
        <taxon>Burkholderiales</taxon>
        <taxon>Sphaerotilaceae</taxon>
        <taxon>Pseudaquabacterium</taxon>
    </lineage>
</organism>
<dbReference type="GO" id="GO:0016853">
    <property type="term" value="F:isomerase activity"/>
    <property type="evidence" value="ECO:0007669"/>
    <property type="project" value="UniProtKB-KW"/>
</dbReference>
<protein>
    <recommendedName>
        <fullName evidence="1">2-hydroxychromene-2-carboxylate isomerase</fullName>
        <ecNumber evidence="1">5.99.1.4</ecNumber>
    </recommendedName>
</protein>
<dbReference type="Pfam" id="PF01323">
    <property type="entry name" value="DSBA"/>
    <property type="match status" value="1"/>
</dbReference>
<dbReference type="PANTHER" id="PTHR42943:SF2">
    <property type="entry name" value="GLUTATHIONE S-TRANSFERASE KAPPA 1"/>
    <property type="match status" value="1"/>
</dbReference>
<dbReference type="InterPro" id="IPR036249">
    <property type="entry name" value="Thioredoxin-like_sf"/>
</dbReference>
<dbReference type="EMBL" id="JBBUTF010000013">
    <property type="protein sequence ID" value="MEK8027275.1"/>
    <property type="molecule type" value="Genomic_DNA"/>
</dbReference>
<dbReference type="InterPro" id="IPR044087">
    <property type="entry name" value="NahD-like"/>
</dbReference>
<proteinExistence type="inferred from homology"/>
<dbReference type="SUPFAM" id="SSF52833">
    <property type="entry name" value="Thioredoxin-like"/>
    <property type="match status" value="1"/>
</dbReference>
<feature type="domain" description="DSBA-like thioredoxin" evidence="2">
    <location>
        <begin position="5"/>
        <end position="196"/>
    </location>
</feature>
<dbReference type="EC" id="5.99.1.4" evidence="1"/>
<comment type="similarity">
    <text evidence="1">Belongs to the GST superfamily. NadH family.</text>
</comment>